<evidence type="ECO:0000313" key="4">
    <source>
        <dbReference type="Proteomes" id="UP001161247"/>
    </source>
</evidence>
<keyword evidence="4" id="KW-1185">Reference proteome</keyword>
<protein>
    <submittedName>
        <fullName evidence="3">OLC1v1009071C1</fullName>
    </submittedName>
</protein>
<feature type="compositionally biased region" description="Basic and acidic residues" evidence="1">
    <location>
        <begin position="1"/>
        <end position="13"/>
    </location>
</feature>
<dbReference type="InterPro" id="IPR053781">
    <property type="entry name" value="F-box_AtFBL13-like"/>
</dbReference>
<name>A0AAV1DNL9_OLDCO</name>
<feature type="region of interest" description="Disordered" evidence="1">
    <location>
        <begin position="1"/>
        <end position="32"/>
    </location>
</feature>
<dbReference type="InterPro" id="IPR055411">
    <property type="entry name" value="LRR_FXL15/At3g58940/PEG3-like"/>
</dbReference>
<dbReference type="EMBL" id="OX459123">
    <property type="protein sequence ID" value="CAI9109279.1"/>
    <property type="molecule type" value="Genomic_DNA"/>
</dbReference>
<dbReference type="InterPro" id="IPR006566">
    <property type="entry name" value="FBD"/>
</dbReference>
<dbReference type="Pfam" id="PF24758">
    <property type="entry name" value="LRR_At5g56370"/>
    <property type="match status" value="1"/>
</dbReference>
<dbReference type="PANTHER" id="PTHR31900:SF34">
    <property type="entry name" value="EMB|CAB62440.1-RELATED"/>
    <property type="match status" value="1"/>
</dbReference>
<proteinExistence type="predicted"/>
<dbReference type="InterPro" id="IPR032675">
    <property type="entry name" value="LRR_dom_sf"/>
</dbReference>
<evidence type="ECO:0000313" key="3">
    <source>
        <dbReference type="EMBL" id="CAI9109279.1"/>
    </source>
</evidence>
<evidence type="ECO:0000259" key="2">
    <source>
        <dbReference type="SMART" id="SM00579"/>
    </source>
</evidence>
<dbReference type="Proteomes" id="UP001161247">
    <property type="component" value="Chromosome 6"/>
</dbReference>
<sequence>MDSDSAKHHEQPFKRSKLSAEEDNPQEAEVDRISNLPDTIRCHILSFLPTKFAVGTSILSTHWKNLFALIPDLKLEFDDTLLLHPSKKRRVWGEKGDGNGFPGFVAGVMNRLMETASSIREFNLKCYGRYEDDDCFLSAVDAAVRLRVQTVCLNVSMNSSSSNRSLICSLNGCTTLVKLVLTSCLYSSTLVDLPVVLKFPNLKSLILEQVTISDDMELLLDGCPVLQQLEMFNCDFEIFEDTFRISVHSLKVLTLKFCNMFGELLIVVDTPELETLFYGGLLYERYSFVSNFTRICALELYVLWFDGEDSAAELSLPQFLTACSRVECLIFGQSTMETIYRLSLPLPKLCNLKMLRTRVAGMGSWNTLRRLIEGSPNLEMLTIDKGSSMIDGDYTCFLSPFEGVPYCLSSSITCIEIKSFEAQEEELKFIEYLLENGKVLKKMVFDNEFDWKQNDDVFKRILEAELKSKTCKIFG</sequence>
<feature type="domain" description="FBD" evidence="2">
    <location>
        <begin position="406"/>
        <end position="475"/>
    </location>
</feature>
<dbReference type="InterPro" id="IPR050232">
    <property type="entry name" value="FBL13/AtMIF1-like"/>
</dbReference>
<organism evidence="3 4">
    <name type="scientific">Oldenlandia corymbosa var. corymbosa</name>
    <dbReference type="NCBI Taxonomy" id="529605"/>
    <lineage>
        <taxon>Eukaryota</taxon>
        <taxon>Viridiplantae</taxon>
        <taxon>Streptophyta</taxon>
        <taxon>Embryophyta</taxon>
        <taxon>Tracheophyta</taxon>
        <taxon>Spermatophyta</taxon>
        <taxon>Magnoliopsida</taxon>
        <taxon>eudicotyledons</taxon>
        <taxon>Gunneridae</taxon>
        <taxon>Pentapetalae</taxon>
        <taxon>asterids</taxon>
        <taxon>lamiids</taxon>
        <taxon>Gentianales</taxon>
        <taxon>Rubiaceae</taxon>
        <taxon>Rubioideae</taxon>
        <taxon>Spermacoceae</taxon>
        <taxon>Hedyotis-Oldenlandia complex</taxon>
        <taxon>Oldenlandia</taxon>
    </lineage>
</organism>
<dbReference type="CDD" id="cd22160">
    <property type="entry name" value="F-box_AtFBL13-like"/>
    <property type="match status" value="1"/>
</dbReference>
<dbReference type="PANTHER" id="PTHR31900">
    <property type="entry name" value="F-BOX/RNI SUPERFAMILY PROTEIN-RELATED"/>
    <property type="match status" value="1"/>
</dbReference>
<dbReference type="SMART" id="SM00579">
    <property type="entry name" value="FBD"/>
    <property type="match status" value="1"/>
</dbReference>
<dbReference type="Pfam" id="PF00646">
    <property type="entry name" value="F-box"/>
    <property type="match status" value="1"/>
</dbReference>
<evidence type="ECO:0000256" key="1">
    <source>
        <dbReference type="SAM" id="MobiDB-lite"/>
    </source>
</evidence>
<dbReference type="SUPFAM" id="SSF52058">
    <property type="entry name" value="L domain-like"/>
    <property type="match status" value="1"/>
</dbReference>
<dbReference type="InterPro" id="IPR036047">
    <property type="entry name" value="F-box-like_dom_sf"/>
</dbReference>
<dbReference type="SUPFAM" id="SSF81383">
    <property type="entry name" value="F-box domain"/>
    <property type="match status" value="1"/>
</dbReference>
<dbReference type="InterPro" id="IPR001810">
    <property type="entry name" value="F-box_dom"/>
</dbReference>
<accession>A0AAV1DNL9</accession>
<reference evidence="3" key="1">
    <citation type="submission" date="2023-03" db="EMBL/GenBank/DDBJ databases">
        <authorList>
            <person name="Julca I."/>
        </authorList>
    </citation>
    <scope>NUCLEOTIDE SEQUENCE</scope>
</reference>
<dbReference type="Gene3D" id="3.80.10.10">
    <property type="entry name" value="Ribonuclease Inhibitor"/>
    <property type="match status" value="1"/>
</dbReference>
<gene>
    <name evidence="3" type="ORF">OLC1_LOCUS17212</name>
</gene>
<dbReference type="AlphaFoldDB" id="A0AAV1DNL9"/>
<dbReference type="Pfam" id="PF08387">
    <property type="entry name" value="FBD"/>
    <property type="match status" value="1"/>
</dbReference>